<evidence type="ECO:0000256" key="2">
    <source>
        <dbReference type="SAM" id="Phobius"/>
    </source>
</evidence>
<keyword evidence="4" id="KW-1185">Reference proteome</keyword>
<protein>
    <submittedName>
        <fullName evidence="3">Uncharacterized protein</fullName>
    </submittedName>
</protein>
<organism evidence="3 4">
    <name type="scientific">Pseudogemmobacter faecipullorum</name>
    <dbReference type="NCBI Taxonomy" id="2755041"/>
    <lineage>
        <taxon>Bacteria</taxon>
        <taxon>Pseudomonadati</taxon>
        <taxon>Pseudomonadota</taxon>
        <taxon>Alphaproteobacteria</taxon>
        <taxon>Rhodobacterales</taxon>
        <taxon>Paracoccaceae</taxon>
        <taxon>Pseudogemmobacter</taxon>
    </lineage>
</organism>
<dbReference type="Proteomes" id="UP001198571">
    <property type="component" value="Unassembled WGS sequence"/>
</dbReference>
<accession>A0ABS8CQP7</accession>
<keyword evidence="2" id="KW-0472">Membrane</keyword>
<feature type="transmembrane region" description="Helical" evidence="2">
    <location>
        <begin position="148"/>
        <end position="165"/>
    </location>
</feature>
<keyword evidence="2" id="KW-0812">Transmembrane</keyword>
<comment type="caution">
    <text evidence="3">The sequence shown here is derived from an EMBL/GenBank/DDBJ whole genome shotgun (WGS) entry which is preliminary data.</text>
</comment>
<dbReference type="EMBL" id="JACDXX010000019">
    <property type="protein sequence ID" value="MCB5411709.1"/>
    <property type="molecule type" value="Genomic_DNA"/>
</dbReference>
<evidence type="ECO:0000256" key="1">
    <source>
        <dbReference type="SAM" id="MobiDB-lite"/>
    </source>
</evidence>
<sequence length="218" mass="24534">MSEDPQIAGEQETERKTGQSRADRKRAKAEQRKAKEESRSTASKIFRSAFTPTAPWRSPIRTIEGSGVLFGKNGVLRSGIKQARRTCSRCSSRMQLETIIPTNDNGVVTGEPQRVLACTNCDNVEDVTEIMDASTKSMPTLESAETQFYLFGALIFGVFGVISFFNGSLFTFLGGAVVAFLLIATALFYRYRYWQAKNSRMFEDRPPIKDWLRDEMKN</sequence>
<evidence type="ECO:0000313" key="3">
    <source>
        <dbReference type="EMBL" id="MCB5411709.1"/>
    </source>
</evidence>
<feature type="compositionally biased region" description="Basic and acidic residues" evidence="1">
    <location>
        <begin position="28"/>
        <end position="39"/>
    </location>
</feature>
<proteinExistence type="predicted"/>
<reference evidence="3 4" key="1">
    <citation type="submission" date="2020-07" db="EMBL/GenBank/DDBJ databases">
        <title>Pseudogemmobacter sp. nov., isolated from poultry manure in Taiwan.</title>
        <authorList>
            <person name="Lin S.-Y."/>
            <person name="Tang Y.-S."/>
            <person name="Young C.-C."/>
        </authorList>
    </citation>
    <scope>NUCLEOTIDE SEQUENCE [LARGE SCALE GENOMIC DNA]</scope>
    <source>
        <strain evidence="3 4">CC-YST710</strain>
    </source>
</reference>
<dbReference type="RefSeq" id="WP_226937160.1">
    <property type="nucleotide sequence ID" value="NZ_JACDXX010000019.1"/>
</dbReference>
<keyword evidence="2" id="KW-1133">Transmembrane helix</keyword>
<feature type="region of interest" description="Disordered" evidence="1">
    <location>
        <begin position="1"/>
        <end position="43"/>
    </location>
</feature>
<gene>
    <name evidence="3" type="ORF">H0485_17085</name>
</gene>
<feature type="transmembrane region" description="Helical" evidence="2">
    <location>
        <begin position="171"/>
        <end position="191"/>
    </location>
</feature>
<evidence type="ECO:0000313" key="4">
    <source>
        <dbReference type="Proteomes" id="UP001198571"/>
    </source>
</evidence>
<name>A0ABS8CQP7_9RHOB</name>